<evidence type="ECO:0000256" key="2">
    <source>
        <dbReference type="SAM" id="MobiDB-lite"/>
    </source>
</evidence>
<evidence type="ECO:0000256" key="1">
    <source>
        <dbReference type="SAM" id="Coils"/>
    </source>
</evidence>
<feature type="coiled-coil region" evidence="1">
    <location>
        <begin position="99"/>
        <end position="203"/>
    </location>
</feature>
<proteinExistence type="predicted"/>
<evidence type="ECO:0000313" key="4">
    <source>
        <dbReference type="Proteomes" id="UP000289152"/>
    </source>
</evidence>
<keyword evidence="1" id="KW-0175">Coiled coil</keyword>
<dbReference type="Proteomes" id="UP000289152">
    <property type="component" value="Unassembled WGS sequence"/>
</dbReference>
<dbReference type="EMBL" id="SDIL01000094">
    <property type="protein sequence ID" value="RXK36530.1"/>
    <property type="molecule type" value="Genomic_DNA"/>
</dbReference>
<organism evidence="3 4">
    <name type="scientific">Tremella mesenterica</name>
    <name type="common">Jelly fungus</name>
    <dbReference type="NCBI Taxonomy" id="5217"/>
    <lineage>
        <taxon>Eukaryota</taxon>
        <taxon>Fungi</taxon>
        <taxon>Dikarya</taxon>
        <taxon>Basidiomycota</taxon>
        <taxon>Agaricomycotina</taxon>
        <taxon>Tremellomycetes</taxon>
        <taxon>Tremellales</taxon>
        <taxon>Tremellaceae</taxon>
        <taxon>Tremella</taxon>
    </lineage>
</organism>
<dbReference type="AlphaFoldDB" id="A0A4V1M3D9"/>
<comment type="caution">
    <text evidence="3">The sequence shown here is derived from an EMBL/GenBank/DDBJ whole genome shotgun (WGS) entry which is preliminary data.</text>
</comment>
<sequence length="260" mass="29198">MISVPVYQPPDPSPSLLESVSGRHVVDSYRPGSGRSQGLLSRSGVESGGQKCGEQIMVFLEAQEENRVIQHRDSLRGLEALRGENRTLSEGQQALREGQESIQDDNRAFRNEVKDLRETNIVLSQKLDHLLDEVGRLRQENSDLKDIAEELRGDIHDLQVEQRAIPSKDDIREELQEQFATPLSELSDDIGQVRRSLESLRDTYRKMDEARTKNNTPPAITSPRQENPPAASYDSASLITNPIIDAETDSNPYALQATIW</sequence>
<protein>
    <submittedName>
        <fullName evidence="3">Uncharacterized protein</fullName>
    </submittedName>
</protein>
<name>A0A4V1M3D9_TREME</name>
<accession>A0A4V1M3D9</accession>
<feature type="region of interest" description="Disordered" evidence="2">
    <location>
        <begin position="208"/>
        <end position="232"/>
    </location>
</feature>
<keyword evidence="4" id="KW-1185">Reference proteome</keyword>
<evidence type="ECO:0000313" key="3">
    <source>
        <dbReference type="EMBL" id="RXK36530.1"/>
    </source>
</evidence>
<dbReference type="VEuPathDB" id="FungiDB:TREMEDRAFT_58125"/>
<dbReference type="InParanoid" id="A0A4V1M3D9"/>
<feature type="compositionally biased region" description="Low complexity" evidence="2">
    <location>
        <begin position="32"/>
        <end position="44"/>
    </location>
</feature>
<feature type="compositionally biased region" description="Polar residues" evidence="2">
    <location>
        <begin position="213"/>
        <end position="225"/>
    </location>
</feature>
<feature type="region of interest" description="Disordered" evidence="2">
    <location>
        <begin position="28"/>
        <end position="47"/>
    </location>
</feature>
<gene>
    <name evidence="3" type="ORF">M231_06189</name>
</gene>
<reference evidence="3 4" key="1">
    <citation type="submission" date="2016-06" db="EMBL/GenBank/DDBJ databases">
        <title>Evolution of pathogenesis and genome organization in the Tremellales.</title>
        <authorList>
            <person name="Cuomo C."/>
            <person name="Litvintseva A."/>
            <person name="Heitman J."/>
            <person name="Chen Y."/>
            <person name="Sun S."/>
            <person name="Springer D."/>
            <person name="Dromer F."/>
            <person name="Young S."/>
            <person name="Zeng Q."/>
            <person name="Chapman S."/>
            <person name="Gujja S."/>
            <person name="Saif S."/>
            <person name="Birren B."/>
        </authorList>
    </citation>
    <scope>NUCLEOTIDE SEQUENCE [LARGE SCALE GENOMIC DNA]</scope>
    <source>
        <strain evidence="3 4">ATCC 28783</strain>
    </source>
</reference>